<keyword evidence="2" id="KW-1185">Reference proteome</keyword>
<dbReference type="Proteomes" id="UP001454086">
    <property type="component" value="Unassembled WGS sequence"/>
</dbReference>
<evidence type="ECO:0000313" key="2">
    <source>
        <dbReference type="Proteomes" id="UP001454086"/>
    </source>
</evidence>
<proteinExistence type="predicted"/>
<dbReference type="RefSeq" id="WP_008720996.1">
    <property type="nucleotide sequence ID" value="NZ_JBBMFM010000042.1"/>
</dbReference>
<dbReference type="EMBL" id="JBBMFM010000042">
    <property type="protein sequence ID" value="MEQ2425798.1"/>
    <property type="molecule type" value="Genomic_DNA"/>
</dbReference>
<name>A0ABV1D5W6_9FIRM</name>
<accession>A0ABV1D5W6</accession>
<sequence length="174" mass="19928">MITPATMVVNLAHKATGWNPIICSHEELIEVVKKIFIEGQSVEFLDKVKQVSKGGFWKEFLLATPDERYELYIESAAYSKGRLVTIRDKDEKKIYEKDYLLLKKFAEAVTEECEKELRNPTTVFDRKIEVNFGHSQAGNDMQVCFCPECGTGCEVDDIFCRECGTLLKEVEKTE</sequence>
<evidence type="ECO:0000313" key="1">
    <source>
        <dbReference type="EMBL" id="MEQ2425798.1"/>
    </source>
</evidence>
<reference evidence="1 2" key="1">
    <citation type="submission" date="2024-03" db="EMBL/GenBank/DDBJ databases">
        <title>Human intestinal bacterial collection.</title>
        <authorList>
            <person name="Pauvert C."/>
            <person name="Hitch T.C.A."/>
            <person name="Clavel T."/>
        </authorList>
    </citation>
    <scope>NUCLEOTIDE SEQUENCE [LARGE SCALE GENOMIC DNA]</scope>
    <source>
        <strain evidence="1 2">CLA-SR-H021</strain>
    </source>
</reference>
<organism evidence="1 2">
    <name type="scientific">Enterocloster hominis</name>
    <name type="common">ex Hitch et al. 2024</name>
    <dbReference type="NCBI Taxonomy" id="1917870"/>
    <lineage>
        <taxon>Bacteria</taxon>
        <taxon>Bacillati</taxon>
        <taxon>Bacillota</taxon>
        <taxon>Clostridia</taxon>
        <taxon>Lachnospirales</taxon>
        <taxon>Lachnospiraceae</taxon>
        <taxon>Enterocloster</taxon>
    </lineage>
</organism>
<comment type="caution">
    <text evidence="1">The sequence shown here is derived from an EMBL/GenBank/DDBJ whole genome shotgun (WGS) entry which is preliminary data.</text>
</comment>
<protein>
    <submittedName>
        <fullName evidence="1">Zinc ribbon domain-containing protein</fullName>
    </submittedName>
</protein>
<gene>
    <name evidence="1" type="ORF">WMQ36_12490</name>
</gene>